<dbReference type="InterPro" id="IPR051499">
    <property type="entry name" value="Phosducin-like_reg"/>
</dbReference>
<organism evidence="5 6">
    <name type="scientific">Crassostrea virginica</name>
    <name type="common">Eastern oyster</name>
    <dbReference type="NCBI Taxonomy" id="6565"/>
    <lineage>
        <taxon>Eukaryota</taxon>
        <taxon>Metazoa</taxon>
        <taxon>Spiralia</taxon>
        <taxon>Lophotrochozoa</taxon>
        <taxon>Mollusca</taxon>
        <taxon>Bivalvia</taxon>
        <taxon>Autobranchia</taxon>
        <taxon>Pteriomorphia</taxon>
        <taxon>Ostreida</taxon>
        <taxon>Ostreoidea</taxon>
        <taxon>Ostreidae</taxon>
        <taxon>Crassostrea</taxon>
    </lineage>
</organism>
<sequence length="295" mass="34050">MALSLDDQLLGEKVDNYCSSDEGEQDSDEDRQQAKSEPKASNIPEPQLRDYNGFSTNTGPKGVINDWREYKRLETEKRAEQEREKQALAKKLQLTCRSHLDDEREKNNDERFLEELENFEDEFLKEYRQKRIEEMRLALQNIPKFGKLVELTSCNFVDEIDKEQSQVTIIIHLYENNVEACESMNGSLNCLAQEYPTVKFCKIRASDTSLSHKFSQNGVPALLIYKGGELIGNFVRLSDELGEDFYATDIESFLHEHSLLPQPDINHKIIYDQITGEKRAMMAQDEDSGSDFDVD</sequence>
<dbReference type="Gene3D" id="3.40.30.10">
    <property type="entry name" value="Glutaredoxin"/>
    <property type="match status" value="1"/>
</dbReference>
<dbReference type="Pfam" id="PF02114">
    <property type="entry name" value="Phosducin"/>
    <property type="match status" value="1"/>
</dbReference>
<evidence type="ECO:0000259" key="4">
    <source>
        <dbReference type="Pfam" id="PF02114"/>
    </source>
</evidence>
<dbReference type="InterPro" id="IPR024253">
    <property type="entry name" value="Phosducin_thioredoxin-like_dom"/>
</dbReference>
<dbReference type="OrthoDB" id="70588at2759"/>
<dbReference type="AlphaFoldDB" id="A0A8B8B1T3"/>
<evidence type="ECO:0000256" key="3">
    <source>
        <dbReference type="SAM" id="MobiDB-lite"/>
    </source>
</evidence>
<dbReference type="RefSeq" id="XP_022296569.1">
    <property type="nucleotide sequence ID" value="XM_022440861.1"/>
</dbReference>
<dbReference type="GO" id="GO:0008277">
    <property type="term" value="P:regulation of G protein-coupled receptor signaling pathway"/>
    <property type="evidence" value="ECO:0007669"/>
    <property type="project" value="InterPro"/>
</dbReference>
<dbReference type="PANTHER" id="PTHR46052:SF1">
    <property type="entry name" value="PHOSDUCIN-LIKE PROTEIN"/>
    <property type="match status" value="1"/>
</dbReference>
<evidence type="ECO:0000313" key="5">
    <source>
        <dbReference type="Proteomes" id="UP000694844"/>
    </source>
</evidence>
<feature type="region of interest" description="Disordered" evidence="3">
    <location>
        <begin position="1"/>
        <end position="60"/>
    </location>
</feature>
<proteinExistence type="inferred from homology"/>
<comment type="similarity">
    <text evidence="1">Belongs to the phosducin family.</text>
</comment>
<dbReference type="Gene3D" id="1.10.168.10">
    <property type="entry name" value="Phosducin, domain 2"/>
    <property type="match status" value="1"/>
</dbReference>
<evidence type="ECO:0000313" key="6">
    <source>
        <dbReference type="RefSeq" id="XP_022296569.1"/>
    </source>
</evidence>
<dbReference type="Proteomes" id="UP000694844">
    <property type="component" value="Chromosome 8"/>
</dbReference>
<accession>A0A8B8B1T3</accession>
<evidence type="ECO:0000256" key="2">
    <source>
        <dbReference type="ARBA" id="ARBA00022553"/>
    </source>
</evidence>
<dbReference type="GeneID" id="111106257"/>
<dbReference type="InterPro" id="IPR001200">
    <property type="entry name" value="Phosducin"/>
</dbReference>
<dbReference type="PRINTS" id="PR00677">
    <property type="entry name" value="PHOSDUCIN"/>
</dbReference>
<dbReference type="InterPro" id="IPR023196">
    <property type="entry name" value="Phosducin_N_dom_sf"/>
</dbReference>
<dbReference type="SUPFAM" id="SSF52833">
    <property type="entry name" value="Thioredoxin-like"/>
    <property type="match status" value="1"/>
</dbReference>
<name>A0A8B8B1T3_CRAVI</name>
<keyword evidence="2" id="KW-0597">Phosphoprotein</keyword>
<gene>
    <name evidence="6" type="primary">LOC111106257</name>
</gene>
<dbReference type="KEGG" id="cvn:111106257"/>
<protein>
    <submittedName>
        <fullName evidence="6">Phosducin-like protein</fullName>
    </submittedName>
</protein>
<keyword evidence="5" id="KW-1185">Reference proteome</keyword>
<dbReference type="InterPro" id="IPR036249">
    <property type="entry name" value="Thioredoxin-like_sf"/>
</dbReference>
<dbReference type="PANTHER" id="PTHR46052">
    <property type="entry name" value="PHOSDUCIN-LIKE PROTEIN"/>
    <property type="match status" value="1"/>
</dbReference>
<evidence type="ECO:0000256" key="1">
    <source>
        <dbReference type="ARBA" id="ARBA00009686"/>
    </source>
</evidence>
<feature type="domain" description="Phosducin" evidence="4">
    <location>
        <begin position="39"/>
        <end position="265"/>
    </location>
</feature>
<dbReference type="CDD" id="cd02987">
    <property type="entry name" value="Phd_like_Phd"/>
    <property type="match status" value="1"/>
</dbReference>
<reference evidence="6" key="1">
    <citation type="submission" date="2025-08" db="UniProtKB">
        <authorList>
            <consortium name="RefSeq"/>
        </authorList>
    </citation>
    <scope>IDENTIFICATION</scope>
    <source>
        <tissue evidence="6">Whole sample</tissue>
    </source>
</reference>